<evidence type="ECO:0000259" key="4">
    <source>
        <dbReference type="PROSITE" id="PS51406"/>
    </source>
</evidence>
<evidence type="ECO:0000256" key="2">
    <source>
        <dbReference type="ARBA" id="ARBA00022525"/>
    </source>
</evidence>
<dbReference type="PROSITE" id="PS51406">
    <property type="entry name" value="FIBRINOGEN_C_2"/>
    <property type="match status" value="1"/>
</dbReference>
<gene>
    <name evidence="5" type="ORF">M9458_034887</name>
</gene>
<comment type="caution">
    <text evidence="5">The sequence shown here is derived from an EMBL/GenBank/DDBJ whole genome shotgun (WGS) entry which is preliminary data.</text>
</comment>
<keyword evidence="2" id="KW-0964">Secreted</keyword>
<feature type="domain" description="Fibrinogen C-terminal" evidence="4">
    <location>
        <begin position="1"/>
        <end position="106"/>
    </location>
</feature>
<dbReference type="SMART" id="SM00186">
    <property type="entry name" value="FBG"/>
    <property type="match status" value="1"/>
</dbReference>
<comment type="subcellular location">
    <subcellularLocation>
        <location evidence="1">Secreted</location>
    </subcellularLocation>
</comment>
<reference evidence="5 6" key="1">
    <citation type="submission" date="2024-05" db="EMBL/GenBank/DDBJ databases">
        <title>Genome sequencing and assembly of Indian major carp, Cirrhinus mrigala (Hamilton, 1822).</title>
        <authorList>
            <person name="Mohindra V."/>
            <person name="Chowdhury L.M."/>
            <person name="Lal K."/>
            <person name="Jena J.K."/>
        </authorList>
    </citation>
    <scope>NUCLEOTIDE SEQUENCE [LARGE SCALE GENOMIC DNA]</scope>
    <source>
        <strain evidence="5">CM1030</strain>
        <tissue evidence="5">Blood</tissue>
    </source>
</reference>
<protein>
    <recommendedName>
        <fullName evidence="4">Fibrinogen C-terminal domain-containing protein</fullName>
    </recommendedName>
</protein>
<evidence type="ECO:0000256" key="1">
    <source>
        <dbReference type="ARBA" id="ARBA00004613"/>
    </source>
</evidence>
<dbReference type="InterPro" id="IPR014716">
    <property type="entry name" value="Fibrinogen_a/b/g_C_1"/>
</dbReference>
<proteinExistence type="predicted"/>
<dbReference type="PROSITE" id="PS00514">
    <property type="entry name" value="FIBRINOGEN_C_1"/>
    <property type="match status" value="1"/>
</dbReference>
<dbReference type="Pfam" id="PF00147">
    <property type="entry name" value="Fibrinogen_C"/>
    <property type="match status" value="1"/>
</dbReference>
<dbReference type="PANTHER" id="PTHR47221:SF7">
    <property type="entry name" value="FIBRINOGEN BETA CHAIN"/>
    <property type="match status" value="1"/>
</dbReference>
<dbReference type="InterPro" id="IPR036056">
    <property type="entry name" value="Fibrinogen-like_C"/>
</dbReference>
<dbReference type="InterPro" id="IPR002181">
    <property type="entry name" value="Fibrinogen_a/b/g_C_dom"/>
</dbReference>
<dbReference type="PANTHER" id="PTHR47221">
    <property type="entry name" value="FIBRINOGEN ALPHA CHAIN"/>
    <property type="match status" value="1"/>
</dbReference>
<dbReference type="GO" id="GO:0005576">
    <property type="term" value="C:extracellular region"/>
    <property type="evidence" value="ECO:0007669"/>
    <property type="project" value="UniProtKB-SubCell"/>
</dbReference>
<dbReference type="InterPro" id="IPR037579">
    <property type="entry name" value="FIB_ANG-like"/>
</dbReference>
<accession>A0ABD0P9K6</accession>
<dbReference type="InterPro" id="IPR020837">
    <property type="entry name" value="Fibrinogen_CS"/>
</dbReference>
<dbReference type="EMBL" id="JAMKFB020000017">
    <property type="protein sequence ID" value="KAL0170291.1"/>
    <property type="molecule type" value="Genomic_DNA"/>
</dbReference>
<dbReference type="Gene3D" id="3.90.215.10">
    <property type="entry name" value="Gamma Fibrinogen, chain A, domain 1"/>
    <property type="match status" value="1"/>
</dbReference>
<feature type="non-terminal residue" evidence="5">
    <location>
        <position position="1"/>
    </location>
</feature>
<name>A0ABD0P9K6_CIRMR</name>
<organism evidence="5 6">
    <name type="scientific">Cirrhinus mrigala</name>
    <name type="common">Mrigala</name>
    <dbReference type="NCBI Taxonomy" id="683832"/>
    <lineage>
        <taxon>Eukaryota</taxon>
        <taxon>Metazoa</taxon>
        <taxon>Chordata</taxon>
        <taxon>Craniata</taxon>
        <taxon>Vertebrata</taxon>
        <taxon>Euteleostomi</taxon>
        <taxon>Actinopterygii</taxon>
        <taxon>Neopterygii</taxon>
        <taxon>Teleostei</taxon>
        <taxon>Ostariophysi</taxon>
        <taxon>Cypriniformes</taxon>
        <taxon>Cyprinidae</taxon>
        <taxon>Labeoninae</taxon>
        <taxon>Labeonini</taxon>
        <taxon>Cirrhinus</taxon>
    </lineage>
</organism>
<keyword evidence="3" id="KW-1015">Disulfide bond</keyword>
<dbReference type="AlphaFoldDB" id="A0ABD0P9K6"/>
<evidence type="ECO:0000313" key="6">
    <source>
        <dbReference type="Proteomes" id="UP001529510"/>
    </source>
</evidence>
<evidence type="ECO:0000256" key="3">
    <source>
        <dbReference type="ARBA" id="ARBA00023157"/>
    </source>
</evidence>
<dbReference type="SUPFAM" id="SSF56496">
    <property type="entry name" value="Fibrinogen C-terminal domain-like"/>
    <property type="match status" value="1"/>
</dbReference>
<keyword evidence="6" id="KW-1185">Reference proteome</keyword>
<sequence length="113" mass="13119">IENEDNLYRLHVSGFSGTVEDSFGWYHDKQSFSTPDTGDICAEISHGGWWYHQCFFANLNGVYYKGGRYSAKGKNLLGPDGIVWYSWKDSDYYSLKKVSMMIRPRTYRPRLSP</sequence>
<evidence type="ECO:0000313" key="5">
    <source>
        <dbReference type="EMBL" id="KAL0170291.1"/>
    </source>
</evidence>
<dbReference type="Proteomes" id="UP001529510">
    <property type="component" value="Unassembled WGS sequence"/>
</dbReference>